<evidence type="ECO:0000313" key="2">
    <source>
        <dbReference type="EMBL" id="ALG69858.1"/>
    </source>
</evidence>
<dbReference type="Proteomes" id="UP000069935">
    <property type="component" value="Chromosome 1"/>
</dbReference>
<evidence type="ECO:0000313" key="3">
    <source>
        <dbReference type="Proteomes" id="UP000069935"/>
    </source>
</evidence>
<gene>
    <name evidence="2" type="ORF">AL072_01750</name>
</gene>
<accession>A0AAC8VV73</accession>
<feature type="region of interest" description="Disordered" evidence="1">
    <location>
        <begin position="70"/>
        <end position="98"/>
    </location>
</feature>
<sequence>MSDLRKELLRQMKAIRDRMDPKLVERAKLAVFGKVPYDSDAAKEAVGHFLDARDDGGAFRRKLEQALKEEGAALDLDGEQAPEPAPAPSKPRRGGRVT</sequence>
<dbReference type="EMBL" id="CP012401">
    <property type="protein sequence ID" value="ALG69858.1"/>
    <property type="molecule type" value="Genomic_DNA"/>
</dbReference>
<organism evidence="2 3">
    <name type="scientific">Azospirillum thiophilum</name>
    <dbReference type="NCBI Taxonomy" id="528244"/>
    <lineage>
        <taxon>Bacteria</taxon>
        <taxon>Pseudomonadati</taxon>
        <taxon>Pseudomonadota</taxon>
        <taxon>Alphaproteobacteria</taxon>
        <taxon>Rhodospirillales</taxon>
        <taxon>Azospirillaceae</taxon>
        <taxon>Azospirillum</taxon>
    </lineage>
</organism>
<name>A0AAC8VV73_9PROT</name>
<dbReference type="AlphaFoldDB" id="A0AAC8VV73"/>
<reference evidence="3" key="1">
    <citation type="submission" date="2015-08" db="EMBL/GenBank/DDBJ databases">
        <title>Complete Genome Sequence of Azospirillum thiophilum BV-S.</title>
        <authorList>
            <person name="Fomenkov A."/>
            <person name="Vincze T."/>
            <person name="Grabovich M."/>
            <person name="Dubinina G."/>
            <person name="Orlova M."/>
            <person name="Belousova E."/>
            <person name="Roberts R.J."/>
        </authorList>
    </citation>
    <scope>NUCLEOTIDE SEQUENCE [LARGE SCALE GENOMIC DNA]</scope>
    <source>
        <strain evidence="3">BV-S</strain>
    </source>
</reference>
<dbReference type="RefSeq" id="WP_045581768.1">
    <property type="nucleotide sequence ID" value="NZ_CP012401.1"/>
</dbReference>
<reference evidence="2 3" key="2">
    <citation type="journal article" date="2016" name="Genome Announc.">
        <title>Complete Genome Sequence of a Strain of Azospirillum thiophilum Isolated from a Sulfide Spring.</title>
        <authorList>
            <person name="Fomenkov A."/>
            <person name="Vincze T."/>
            <person name="Grabovich M."/>
            <person name="Anton B.P."/>
            <person name="Dubinina G."/>
            <person name="Orlova M."/>
            <person name="Belousova E."/>
            <person name="Roberts R.J."/>
        </authorList>
    </citation>
    <scope>NUCLEOTIDE SEQUENCE [LARGE SCALE GENOMIC DNA]</scope>
    <source>
        <strain evidence="2 3">BV-S</strain>
    </source>
</reference>
<evidence type="ECO:0000256" key="1">
    <source>
        <dbReference type="SAM" id="MobiDB-lite"/>
    </source>
</evidence>
<keyword evidence="3" id="KW-1185">Reference proteome</keyword>
<proteinExistence type="predicted"/>
<dbReference type="KEGG" id="ati:AL072_01750"/>
<protein>
    <submittedName>
        <fullName evidence="2">Uncharacterized protein</fullName>
    </submittedName>
</protein>